<dbReference type="InterPro" id="IPR005335">
    <property type="entry name" value="Terminase_ssu"/>
</dbReference>
<accession>A0A430G2D9</accession>
<comment type="caution">
    <text evidence="3">The sequence shown here is derived from an EMBL/GenBank/DDBJ whole genome shotgun (WGS) entry which is preliminary data.</text>
</comment>
<evidence type="ECO:0000313" key="3">
    <source>
        <dbReference type="EMBL" id="RSY83129.1"/>
    </source>
</evidence>
<gene>
    <name evidence="3" type="ORF">DAH66_12735</name>
</gene>
<proteinExistence type="predicted"/>
<dbReference type="RefSeq" id="WP_126004702.1">
    <property type="nucleotide sequence ID" value="NZ_QQYZ01000011.1"/>
</dbReference>
<keyword evidence="1" id="KW-1188">Viral release from host cell</keyword>
<organism evidence="3 4">
    <name type="scientific">Sphingomonas koreensis</name>
    <dbReference type="NCBI Taxonomy" id="93064"/>
    <lineage>
        <taxon>Bacteria</taxon>
        <taxon>Pseudomonadati</taxon>
        <taxon>Pseudomonadota</taxon>
        <taxon>Alphaproteobacteria</taxon>
        <taxon>Sphingomonadales</taxon>
        <taxon>Sphingomonadaceae</taxon>
        <taxon>Sphingomonas</taxon>
    </lineage>
</organism>
<protein>
    <submittedName>
        <fullName evidence="3">Terminase small subunit</fullName>
    </submittedName>
</protein>
<evidence type="ECO:0000313" key="4">
    <source>
        <dbReference type="Proteomes" id="UP000287746"/>
    </source>
</evidence>
<dbReference type="AlphaFoldDB" id="A0A430G2D9"/>
<name>A0A430G2D9_9SPHN</name>
<evidence type="ECO:0000256" key="2">
    <source>
        <dbReference type="ARBA" id="ARBA00023219"/>
    </source>
</evidence>
<dbReference type="PANTHER" id="PTHR41328:SF2">
    <property type="entry name" value="TERMINASE SMALL SUBUNIT"/>
    <property type="match status" value="1"/>
</dbReference>
<evidence type="ECO:0000256" key="1">
    <source>
        <dbReference type="ARBA" id="ARBA00022612"/>
    </source>
</evidence>
<dbReference type="Gene3D" id="1.10.10.1400">
    <property type="entry name" value="Terminase, small subunit, N-terminal DNA-binding domain, HTH motif"/>
    <property type="match status" value="1"/>
</dbReference>
<dbReference type="EMBL" id="QQYZ01000011">
    <property type="protein sequence ID" value="RSY83129.1"/>
    <property type="molecule type" value="Genomic_DNA"/>
</dbReference>
<reference evidence="3 4" key="1">
    <citation type="submission" date="2018-07" db="EMBL/GenBank/DDBJ databases">
        <title>Genomic and Epidemiologic Investigation of an Indolent Hospital Outbreak.</title>
        <authorList>
            <person name="Johnson R.C."/>
            <person name="Deming C."/>
            <person name="Conlan S."/>
            <person name="Zellmer C.J."/>
            <person name="Michelin A.V."/>
            <person name="Lee-Lin S."/>
            <person name="Thomas P.J."/>
            <person name="Park M."/>
            <person name="Weingarten R.A."/>
            <person name="Less J."/>
            <person name="Dekker J.P."/>
            <person name="Frank K.M."/>
            <person name="Musser K.A."/>
            <person name="Mcquiston J.R."/>
            <person name="Henderson D.K."/>
            <person name="Lau A.F."/>
            <person name="Palmore T.N."/>
            <person name="Segre J.A."/>
        </authorList>
    </citation>
    <scope>NUCLEOTIDE SEQUENCE [LARGE SCALE GENOMIC DNA]</scope>
    <source>
        <strain evidence="3 4">SK-CDC1_0717</strain>
    </source>
</reference>
<dbReference type="GO" id="GO:0051276">
    <property type="term" value="P:chromosome organization"/>
    <property type="evidence" value="ECO:0007669"/>
    <property type="project" value="InterPro"/>
</dbReference>
<dbReference type="InterPro" id="IPR052404">
    <property type="entry name" value="SPP1-like_terminase"/>
</dbReference>
<dbReference type="Proteomes" id="UP000287746">
    <property type="component" value="Unassembled WGS sequence"/>
</dbReference>
<sequence>MTLNPKQARFAQEYIIDLNATQAAVRAGYSAKTAYSQGERLLKHAEVRAEIGRLQAKIGERLEISAENVVQRWWEIATADPNDLIQFRRRCCRYCYGEGHAYQWRDANEFAAALAAASAAKDKKGDLVAAANEAGLGDWLGFGELPPALPTDEGGYGFRRDREPVSTCTNCDGEGMVDVHAADTRKLSGAARVLYAGVKQTRDGFEIKMQDQGKALDNVARYLGLFKDKVEVTVTDRAAALAAARKRAADAKR</sequence>
<dbReference type="InterPro" id="IPR038713">
    <property type="entry name" value="Terminase_Gp1_N_sf"/>
</dbReference>
<dbReference type="PANTHER" id="PTHR41328">
    <property type="entry name" value="TERMINASE SMALL SUBUNIT-RELATED"/>
    <property type="match status" value="1"/>
</dbReference>
<keyword evidence="2" id="KW-0231">Viral genome packaging</keyword>
<dbReference type="Pfam" id="PF03592">
    <property type="entry name" value="Terminase_2"/>
    <property type="match status" value="1"/>
</dbReference>